<organism evidence="5 6">
    <name type="scientific">Acidiphilium iwatense</name>
    <dbReference type="NCBI Taxonomy" id="768198"/>
    <lineage>
        <taxon>Bacteria</taxon>
        <taxon>Pseudomonadati</taxon>
        <taxon>Pseudomonadota</taxon>
        <taxon>Alphaproteobacteria</taxon>
        <taxon>Acetobacterales</taxon>
        <taxon>Acidocellaceae</taxon>
        <taxon>Acidiphilium</taxon>
    </lineage>
</organism>
<gene>
    <name evidence="5" type="ORF">L2A60_05340</name>
</gene>
<evidence type="ECO:0000256" key="3">
    <source>
        <dbReference type="ARBA" id="ARBA00023125"/>
    </source>
</evidence>
<keyword evidence="3" id="KW-0238">DNA-binding</keyword>
<dbReference type="SUPFAM" id="SSF52540">
    <property type="entry name" value="P-loop containing nucleoside triphosphate hydrolases"/>
    <property type="match status" value="1"/>
</dbReference>
<protein>
    <submittedName>
        <fullName evidence="5">DNA mismatch repair protein MutS</fullName>
    </submittedName>
</protein>
<keyword evidence="2" id="KW-0067">ATP-binding</keyword>
<accession>A0ABS9DXD0</accession>
<dbReference type="EMBL" id="JAKGBZ010000007">
    <property type="protein sequence ID" value="MCF3946107.1"/>
    <property type="molecule type" value="Genomic_DNA"/>
</dbReference>
<dbReference type="SMART" id="SM00534">
    <property type="entry name" value="MUTSac"/>
    <property type="match status" value="1"/>
</dbReference>
<evidence type="ECO:0000313" key="5">
    <source>
        <dbReference type="EMBL" id="MCF3946107.1"/>
    </source>
</evidence>
<sequence length="515" mass="57543">MAERDGMHPVSILFPAIMDAMPPPQDVSTLFADLAIDRILAAVTAGFEAYDLKPLFSCVPHDRAVIDYRQAVLRDTSDQTTGAVLRRFATEMRRVREQADFAEKSHYPHQQAARFVTAIGHYCDGLVALADGLDACSLYSKGLTTFRTALREHVASPGFGTLRDGVAENRSALGAIRYTVLIRDSMVTVRDFEVEPDYNAVIAGLFAKFQQGRVKSHEFESNRSTVTMNHVEAEILNGVALLNPPIFAKLHAFVASHRDFIDPVIRRFDRESHFYIVWLDFTGRLAANGLDFCYPELVADHVIRVTSGFDLALAEKLRVEKRHVVTNDFHLEDKERIFVVTGPNQGGKTTFARMVGQMHYFANLGCTVPGRSARLHLLDRIFAHFEREEVLTTLRGKLHDDLVRIRAILDAATSDSLIVLNEIFNSTALKDASFLAEAVLRRIIARGALAVCVTFMDELSVLGPETVSVTSMVQPDDPAERSFKVVRRPADGLAYALSIAEKYGVTYRRLKERRS</sequence>
<dbReference type="PANTHER" id="PTHR11361">
    <property type="entry name" value="DNA MISMATCH REPAIR PROTEIN MUTS FAMILY MEMBER"/>
    <property type="match status" value="1"/>
</dbReference>
<keyword evidence="1" id="KW-0547">Nucleotide-binding</keyword>
<name>A0ABS9DXD0_9PROT</name>
<dbReference type="Gene3D" id="3.40.50.300">
    <property type="entry name" value="P-loop containing nucleotide triphosphate hydrolases"/>
    <property type="match status" value="1"/>
</dbReference>
<dbReference type="RefSeq" id="WP_235703341.1">
    <property type="nucleotide sequence ID" value="NZ_JAKGBZ010000007.1"/>
</dbReference>
<dbReference type="PANTHER" id="PTHR11361:SF34">
    <property type="entry name" value="DNA MISMATCH REPAIR PROTEIN MSH1, MITOCHONDRIAL"/>
    <property type="match status" value="1"/>
</dbReference>
<evidence type="ECO:0000256" key="1">
    <source>
        <dbReference type="ARBA" id="ARBA00022741"/>
    </source>
</evidence>
<evidence type="ECO:0000313" key="6">
    <source>
        <dbReference type="Proteomes" id="UP001521209"/>
    </source>
</evidence>
<dbReference type="Proteomes" id="UP001521209">
    <property type="component" value="Unassembled WGS sequence"/>
</dbReference>
<comment type="caution">
    <text evidence="5">The sequence shown here is derived from an EMBL/GenBank/DDBJ whole genome shotgun (WGS) entry which is preliminary data.</text>
</comment>
<evidence type="ECO:0000256" key="2">
    <source>
        <dbReference type="ARBA" id="ARBA00022840"/>
    </source>
</evidence>
<dbReference type="Pfam" id="PF00488">
    <property type="entry name" value="MutS_V"/>
    <property type="match status" value="1"/>
</dbReference>
<evidence type="ECO:0000259" key="4">
    <source>
        <dbReference type="SMART" id="SM00534"/>
    </source>
</evidence>
<keyword evidence="6" id="KW-1185">Reference proteome</keyword>
<feature type="domain" description="DNA mismatch repair proteins mutS family" evidence="4">
    <location>
        <begin position="335"/>
        <end position="511"/>
    </location>
</feature>
<dbReference type="InterPro" id="IPR000432">
    <property type="entry name" value="DNA_mismatch_repair_MutS_C"/>
</dbReference>
<proteinExistence type="predicted"/>
<reference evidence="5 6" key="1">
    <citation type="submission" date="2022-01" db="EMBL/GenBank/DDBJ databases">
        <authorList>
            <person name="Won M."/>
            <person name="Kim S.-J."/>
            <person name="Kwon S.-W."/>
        </authorList>
    </citation>
    <scope>NUCLEOTIDE SEQUENCE [LARGE SCALE GENOMIC DNA]</scope>
    <source>
        <strain evidence="5 6">KCTC 23505</strain>
    </source>
</reference>
<dbReference type="InterPro" id="IPR045076">
    <property type="entry name" value="MutS"/>
</dbReference>
<dbReference type="InterPro" id="IPR027417">
    <property type="entry name" value="P-loop_NTPase"/>
</dbReference>